<protein>
    <recommendedName>
        <fullName evidence="2">IPT/TIG domain-containing protein</fullName>
    </recommendedName>
</protein>
<proteinExistence type="predicted"/>
<dbReference type="PROSITE" id="PS51257">
    <property type="entry name" value="PROKAR_LIPOPROTEIN"/>
    <property type="match status" value="1"/>
</dbReference>
<dbReference type="RefSeq" id="WP_371572002.1">
    <property type="nucleotide sequence ID" value="NZ_JASMRN010000017.1"/>
</dbReference>
<name>A0ABV4KG60_9FLAO</name>
<accession>A0ABV4KG60</accession>
<organism evidence="3 4">
    <name type="scientific">Flavobacterium frigidarium</name>
    <dbReference type="NCBI Taxonomy" id="99286"/>
    <lineage>
        <taxon>Bacteria</taxon>
        <taxon>Pseudomonadati</taxon>
        <taxon>Bacteroidota</taxon>
        <taxon>Flavobacteriia</taxon>
        <taxon>Flavobacteriales</taxon>
        <taxon>Flavobacteriaceae</taxon>
        <taxon>Flavobacterium</taxon>
    </lineage>
</organism>
<dbReference type="Gene3D" id="2.60.40.10">
    <property type="entry name" value="Immunoglobulins"/>
    <property type="match status" value="2"/>
</dbReference>
<feature type="domain" description="IPT/TIG" evidence="2">
    <location>
        <begin position="136"/>
        <end position="189"/>
    </location>
</feature>
<evidence type="ECO:0000259" key="2">
    <source>
        <dbReference type="Pfam" id="PF01833"/>
    </source>
</evidence>
<evidence type="ECO:0000313" key="3">
    <source>
        <dbReference type="EMBL" id="MEZ7516660.1"/>
    </source>
</evidence>
<sequence>MKNYIKTKISTLLVLLVSLFIVTSCSNDDSGSGSGAPKIDSVSLSVDADGNPTDLTPTTVGQANNMYVIQGTGFATLQKIYFNDVDTAFNPTLVTDTAIFVTIDKDTPYENASSKLRLVTNLGSTTFDFVVAPPAPRLTSFNPINGTEDEVITIYGEYFLDPIVKVGTVQVPVITSSLSEIKIKIPADGLQKIISVTTISGTSKANYAIGTAIYDDIAYNGFDFPDWNNHTYESDGKADQGLVYIKKKMAAYDNLQGNWSRDDQLADYSGIRIAIRADNPGTLKLVFNGDWSERNLLEVTAEWTTFVIPWSELGNPTAVQNFSFQNFSKNASGDGVENTFYIDNIGYVLK</sequence>
<dbReference type="InterPro" id="IPR002909">
    <property type="entry name" value="IPT_dom"/>
</dbReference>
<comment type="caution">
    <text evidence="3">The sequence shown here is derived from an EMBL/GenBank/DDBJ whole genome shotgun (WGS) entry which is preliminary data.</text>
</comment>
<evidence type="ECO:0000256" key="1">
    <source>
        <dbReference type="SAM" id="SignalP"/>
    </source>
</evidence>
<gene>
    <name evidence="3" type="ORF">QO192_15380</name>
</gene>
<keyword evidence="4" id="KW-1185">Reference proteome</keyword>
<dbReference type="Proteomes" id="UP001568894">
    <property type="component" value="Unassembled WGS sequence"/>
</dbReference>
<dbReference type="Pfam" id="PF01833">
    <property type="entry name" value="TIG"/>
    <property type="match status" value="1"/>
</dbReference>
<reference evidence="3 4" key="1">
    <citation type="submission" date="2023-05" db="EMBL/GenBank/DDBJ databases">
        <title>Adaptations of aquatic viruses from atmosphere-close ecosystems of the Central Arctic Ocean.</title>
        <authorList>
            <person name="Rahlff J."/>
            <person name="Holmfeldt K."/>
        </authorList>
    </citation>
    <scope>NUCLEOTIDE SEQUENCE [LARGE SCALE GENOMIC DNA]</scope>
    <source>
        <strain evidence="3 4">Arc14</strain>
    </source>
</reference>
<feature type="chain" id="PRO_5047183712" description="IPT/TIG domain-containing protein" evidence="1">
    <location>
        <begin position="27"/>
        <end position="350"/>
    </location>
</feature>
<dbReference type="InterPro" id="IPR014756">
    <property type="entry name" value="Ig_E-set"/>
</dbReference>
<dbReference type="Gene3D" id="2.60.120.430">
    <property type="entry name" value="Galactose-binding lectin"/>
    <property type="match status" value="1"/>
</dbReference>
<dbReference type="InterPro" id="IPR013783">
    <property type="entry name" value="Ig-like_fold"/>
</dbReference>
<dbReference type="SUPFAM" id="SSF81296">
    <property type="entry name" value="E set domains"/>
    <property type="match status" value="1"/>
</dbReference>
<evidence type="ECO:0000313" key="4">
    <source>
        <dbReference type="Proteomes" id="UP001568894"/>
    </source>
</evidence>
<feature type="signal peptide" evidence="1">
    <location>
        <begin position="1"/>
        <end position="26"/>
    </location>
</feature>
<keyword evidence="1" id="KW-0732">Signal</keyword>
<dbReference type="EMBL" id="JASMRN010000017">
    <property type="protein sequence ID" value="MEZ7516660.1"/>
    <property type="molecule type" value="Genomic_DNA"/>
</dbReference>